<comment type="caution">
    <text evidence="6">The sequence shown here is derived from an EMBL/GenBank/DDBJ whole genome shotgun (WGS) entry which is preliminary data.</text>
</comment>
<dbReference type="Pfam" id="PF01329">
    <property type="entry name" value="Pterin_4a"/>
    <property type="match status" value="1"/>
</dbReference>
<sequence length="220" mass="24734">MDELPSGACQAAATLDDAITRSKSGSNEYHRPSLSNDIIPDSPDVQKFVLELPEVARIPTKKRTFHLDHEDLETHVRPLLSCHWHVGRIGNVVDDLQVFSLNKLFSFKNFRSAVEFFDALAAIQDEEEHHARVTVDYAHVYVSTHTHVAYQRISDADSDAKPIKVPGLTARDIRFAVKVEKLHEGFLDDGRAVTKVPVDAASLQVWSMGQLRRRYPTSHG</sequence>
<evidence type="ECO:0000256" key="4">
    <source>
        <dbReference type="ARBA" id="ARBA00023239"/>
    </source>
</evidence>
<keyword evidence="7" id="KW-1185">Reference proteome</keyword>
<proteinExistence type="inferred from homology"/>
<dbReference type="OrthoDB" id="3263285at2759"/>
<evidence type="ECO:0000313" key="6">
    <source>
        <dbReference type="EMBL" id="KAG6375532.1"/>
    </source>
</evidence>
<dbReference type="Proteomes" id="UP000683000">
    <property type="component" value="Unassembled WGS sequence"/>
</dbReference>
<comment type="similarity">
    <text evidence="2">Belongs to the pterin-4-alpha-carbinolamine dehydratase family.</text>
</comment>
<dbReference type="PANTHER" id="PTHR12599">
    <property type="entry name" value="PTERIN-4-ALPHA-CARBINOLAMINE DEHYDRATASE"/>
    <property type="match status" value="1"/>
</dbReference>
<dbReference type="GO" id="GO:0006729">
    <property type="term" value="P:tetrahydrobiopterin biosynthetic process"/>
    <property type="evidence" value="ECO:0007669"/>
    <property type="project" value="InterPro"/>
</dbReference>
<evidence type="ECO:0000256" key="2">
    <source>
        <dbReference type="ARBA" id="ARBA00006472"/>
    </source>
</evidence>
<dbReference type="AlphaFoldDB" id="A0A8I2YRL3"/>
<evidence type="ECO:0000256" key="5">
    <source>
        <dbReference type="ARBA" id="ARBA00030497"/>
    </source>
</evidence>
<dbReference type="InterPro" id="IPR036428">
    <property type="entry name" value="PCD_sf"/>
</dbReference>
<evidence type="ECO:0000256" key="3">
    <source>
        <dbReference type="ARBA" id="ARBA00013252"/>
    </source>
</evidence>
<evidence type="ECO:0000313" key="7">
    <source>
        <dbReference type="Proteomes" id="UP000683000"/>
    </source>
</evidence>
<reference evidence="6" key="1">
    <citation type="submission" date="2021-03" db="EMBL/GenBank/DDBJ databases">
        <title>Evolutionary innovations through gain and loss of genes in the ectomycorrhizal Boletales.</title>
        <authorList>
            <person name="Wu G."/>
            <person name="Miyauchi S."/>
            <person name="Morin E."/>
            <person name="Yang Z.-L."/>
            <person name="Xu J."/>
            <person name="Martin F.M."/>
        </authorList>
    </citation>
    <scope>NUCLEOTIDE SEQUENCE</scope>
    <source>
        <strain evidence="6">BR01</strain>
    </source>
</reference>
<organism evidence="6 7">
    <name type="scientific">Boletus reticuloceps</name>
    <dbReference type="NCBI Taxonomy" id="495285"/>
    <lineage>
        <taxon>Eukaryota</taxon>
        <taxon>Fungi</taxon>
        <taxon>Dikarya</taxon>
        <taxon>Basidiomycota</taxon>
        <taxon>Agaricomycotina</taxon>
        <taxon>Agaricomycetes</taxon>
        <taxon>Agaricomycetidae</taxon>
        <taxon>Boletales</taxon>
        <taxon>Boletineae</taxon>
        <taxon>Boletaceae</taxon>
        <taxon>Boletoideae</taxon>
        <taxon>Boletus</taxon>
    </lineage>
</organism>
<dbReference type="InterPro" id="IPR001533">
    <property type="entry name" value="Pterin_deHydtase"/>
</dbReference>
<accession>A0A8I2YRL3</accession>
<comment type="catalytic activity">
    <reaction evidence="1">
        <text>(4aS,6R)-4a-hydroxy-L-erythro-5,6,7,8-tetrahydrobiopterin = (6R)-L-erythro-6,7-dihydrobiopterin + H2O</text>
        <dbReference type="Rhea" id="RHEA:11920"/>
        <dbReference type="ChEBI" id="CHEBI:15377"/>
        <dbReference type="ChEBI" id="CHEBI:15642"/>
        <dbReference type="ChEBI" id="CHEBI:43120"/>
        <dbReference type="EC" id="4.2.1.96"/>
    </reaction>
</comment>
<gene>
    <name evidence="6" type="ORF">JVT61DRAFT_3092</name>
</gene>
<protein>
    <recommendedName>
        <fullName evidence="3">4a-hydroxytetrahydrobiopterin dehydratase</fullName>
        <ecNumber evidence="3">4.2.1.96</ecNumber>
    </recommendedName>
    <alternativeName>
        <fullName evidence="5">4-alpha-hydroxy-tetrahydropterin dehydratase</fullName>
    </alternativeName>
</protein>
<name>A0A8I2YRL3_9AGAM</name>
<dbReference type="Gene3D" id="3.30.1360.20">
    <property type="entry name" value="Transcriptional coactivator/pterin dehydratase"/>
    <property type="match status" value="1"/>
</dbReference>
<dbReference type="PANTHER" id="PTHR12599:SF0">
    <property type="entry name" value="PTERIN-4-ALPHA-CARBINOLAMINE DEHYDRATASE"/>
    <property type="match status" value="1"/>
</dbReference>
<keyword evidence="4" id="KW-0456">Lyase</keyword>
<dbReference type="EC" id="4.2.1.96" evidence="3"/>
<dbReference type="SUPFAM" id="SSF55248">
    <property type="entry name" value="PCD-like"/>
    <property type="match status" value="1"/>
</dbReference>
<dbReference type="EMBL" id="JAGFBS010000014">
    <property type="protein sequence ID" value="KAG6375532.1"/>
    <property type="molecule type" value="Genomic_DNA"/>
</dbReference>
<dbReference type="GO" id="GO:0008124">
    <property type="term" value="F:4-alpha-hydroxytetrahydrobiopterin dehydratase activity"/>
    <property type="evidence" value="ECO:0007669"/>
    <property type="project" value="UniProtKB-EC"/>
</dbReference>
<evidence type="ECO:0000256" key="1">
    <source>
        <dbReference type="ARBA" id="ARBA00001554"/>
    </source>
</evidence>